<protein>
    <recommendedName>
        <fullName evidence="4">MacB-like periplasmic core domain-containing protein</fullName>
    </recommendedName>
</protein>
<reference evidence="2 3" key="1">
    <citation type="submission" date="2020-07" db="EMBL/GenBank/DDBJ databases">
        <title>Halophilic bacteria isolated from french cheeses.</title>
        <authorList>
            <person name="Kothe C.I."/>
            <person name="Farah-Kraiem B."/>
            <person name="Renault P."/>
            <person name="Dridi B."/>
        </authorList>
    </citation>
    <scope>NUCLEOTIDE SEQUENCE [LARGE SCALE GENOMIC DNA]</scope>
    <source>
        <strain evidence="2 3">FME1</strain>
    </source>
</reference>
<evidence type="ECO:0000313" key="3">
    <source>
        <dbReference type="Proteomes" id="UP001645039"/>
    </source>
</evidence>
<gene>
    <name evidence="2" type="ORF">EI168_13785</name>
</gene>
<keyword evidence="1" id="KW-0472">Membrane</keyword>
<accession>A0ABR9F7I5</accession>
<organism evidence="2 3">
    <name type="scientific">Halomonas casei</name>
    <dbReference type="NCBI Taxonomy" id="2742613"/>
    <lineage>
        <taxon>Bacteria</taxon>
        <taxon>Pseudomonadati</taxon>
        <taxon>Pseudomonadota</taxon>
        <taxon>Gammaproteobacteria</taxon>
        <taxon>Oceanospirillales</taxon>
        <taxon>Halomonadaceae</taxon>
        <taxon>Halomonas</taxon>
    </lineage>
</organism>
<evidence type="ECO:0000313" key="2">
    <source>
        <dbReference type="EMBL" id="MBE0401165.1"/>
    </source>
</evidence>
<proteinExistence type="predicted"/>
<dbReference type="Proteomes" id="UP001645039">
    <property type="component" value="Unassembled WGS sequence"/>
</dbReference>
<feature type="transmembrane region" description="Helical" evidence="1">
    <location>
        <begin position="12"/>
        <end position="32"/>
    </location>
</feature>
<evidence type="ECO:0008006" key="4">
    <source>
        <dbReference type="Google" id="ProtNLM"/>
    </source>
</evidence>
<keyword evidence="1" id="KW-1133">Transmembrane helix</keyword>
<dbReference type="RefSeq" id="WP_141393031.1">
    <property type="nucleotide sequence ID" value="NZ_CBCSBM010000005.1"/>
</dbReference>
<name>A0ABR9F7I5_9GAMM</name>
<keyword evidence="1" id="KW-0812">Transmembrane</keyword>
<evidence type="ECO:0000256" key="1">
    <source>
        <dbReference type="SAM" id="Phobius"/>
    </source>
</evidence>
<keyword evidence="3" id="KW-1185">Reference proteome</keyword>
<dbReference type="EMBL" id="RRZD01000013">
    <property type="protein sequence ID" value="MBE0401165.1"/>
    <property type="molecule type" value="Genomic_DNA"/>
</dbReference>
<sequence length="260" mass="29810">MTRYEKISCTIGVLACVMSFVSLFFTSINIYWTNNLANKLHEDRMKFDERLRRSNVVVQLGRDYEQDLIIFTELTGVPRYSALFKQKYNVTLNNIGFQTASIVDWSVVGSFLIENDLQEKRAYGGYSGMGPWFYEINGVEAALPFSIEPNKPKSFVLEIGTLIPSEAWKSLAGYLQFDKVYGYDEAESVFSKHGYSYFGQYAITEISDYSSFEIRSYGADEYFQDFIFYLQKGNGEQVEAVFNPAVNDGFLQGETFDKNQ</sequence>
<comment type="caution">
    <text evidence="2">The sequence shown here is derived from an EMBL/GenBank/DDBJ whole genome shotgun (WGS) entry which is preliminary data.</text>
</comment>